<evidence type="ECO:0000256" key="13">
    <source>
        <dbReference type="ARBA" id="ARBA00047659"/>
    </source>
</evidence>
<dbReference type="EMBL" id="BBZA01000074">
    <property type="protein sequence ID" value="GAP62684.1"/>
    <property type="molecule type" value="Genomic_DNA"/>
</dbReference>
<keyword evidence="8" id="KW-0443">Lipid metabolism</keyword>
<feature type="active site" description="For beta-ketoacyl synthase activity" evidence="15">
    <location>
        <position position="166"/>
    </location>
</feature>
<dbReference type="InterPro" id="IPR014030">
    <property type="entry name" value="Ketoacyl_synth_N"/>
</dbReference>
<comment type="pathway">
    <text evidence="1 14">Lipid metabolism; fatty acid biosynthesis.</text>
</comment>
<dbReference type="NCBIfam" id="NF005589">
    <property type="entry name" value="PRK07314.1"/>
    <property type="match status" value="1"/>
</dbReference>
<dbReference type="AlphaFoldDB" id="A0A0N0RFG4"/>
<dbReference type="SMART" id="SM00825">
    <property type="entry name" value="PKS_KS"/>
    <property type="match status" value="1"/>
</dbReference>
<dbReference type="FunFam" id="3.40.47.10:FF:000009">
    <property type="entry name" value="3-oxoacyl-[acyl-carrier-protein] synthase 2"/>
    <property type="match status" value="1"/>
</dbReference>
<dbReference type="Proteomes" id="UP000050502">
    <property type="component" value="Unassembled WGS sequence"/>
</dbReference>
<dbReference type="InterPro" id="IPR014031">
    <property type="entry name" value="Ketoacyl_synth_C"/>
</dbReference>
<dbReference type="PROSITE" id="PS52004">
    <property type="entry name" value="KS3_2"/>
    <property type="match status" value="1"/>
</dbReference>
<comment type="similarity">
    <text evidence="2 14 16">Belongs to the thiolase-like superfamily. Beta-ketoacyl-ACP synthases family.</text>
</comment>
<organism evidence="18 20">
    <name type="scientific">Ardenticatena maritima</name>
    <dbReference type="NCBI Taxonomy" id="872965"/>
    <lineage>
        <taxon>Bacteria</taxon>
        <taxon>Bacillati</taxon>
        <taxon>Chloroflexota</taxon>
        <taxon>Ardenticatenia</taxon>
        <taxon>Ardenticatenales</taxon>
        <taxon>Ardenticatenaceae</taxon>
        <taxon>Ardenticatena</taxon>
    </lineage>
</organism>
<dbReference type="InterPro" id="IPR018201">
    <property type="entry name" value="Ketoacyl_synth_AS"/>
</dbReference>
<evidence type="ECO:0000256" key="7">
    <source>
        <dbReference type="ARBA" id="ARBA00022832"/>
    </source>
</evidence>
<evidence type="ECO:0000256" key="3">
    <source>
        <dbReference type="ARBA" id="ARBA00012356"/>
    </source>
</evidence>
<evidence type="ECO:0000313" key="21">
    <source>
        <dbReference type="Proteomes" id="UP000050502"/>
    </source>
</evidence>
<dbReference type="OrthoDB" id="9808669at2"/>
<comment type="catalytic activity">
    <reaction evidence="12 14">
        <text>(9Z)-hexadecenoyl-[ACP] + malonyl-[ACP] + H(+) = 3-oxo-(11Z)-octadecenoyl-[ACP] + holo-[ACP] + CO2</text>
        <dbReference type="Rhea" id="RHEA:55040"/>
        <dbReference type="Rhea" id="RHEA-COMP:9623"/>
        <dbReference type="Rhea" id="RHEA-COMP:9685"/>
        <dbReference type="Rhea" id="RHEA-COMP:10800"/>
        <dbReference type="Rhea" id="RHEA-COMP:14074"/>
        <dbReference type="ChEBI" id="CHEBI:15378"/>
        <dbReference type="ChEBI" id="CHEBI:16526"/>
        <dbReference type="ChEBI" id="CHEBI:64479"/>
        <dbReference type="ChEBI" id="CHEBI:78449"/>
        <dbReference type="ChEBI" id="CHEBI:83989"/>
        <dbReference type="ChEBI" id="CHEBI:138538"/>
        <dbReference type="EC" id="2.3.1.179"/>
    </reaction>
</comment>
<reference evidence="18 20" key="1">
    <citation type="journal article" date="2015" name="Genome Announc.">
        <title>Draft Genome Sequence of a Heterotrophic Facultative Anaerobic Thermophilic Bacterium, Ardenticatena maritima Strain 110ST.</title>
        <authorList>
            <person name="Kawaichi S."/>
            <person name="Yoshida T."/>
            <person name="Sako Y."/>
            <person name="Nakamura R."/>
        </authorList>
    </citation>
    <scope>NUCLEOTIDE SEQUENCE [LARGE SCALE GENOMIC DNA]</scope>
    <source>
        <strain evidence="18 20">110S</strain>
    </source>
</reference>
<reference evidence="20" key="3">
    <citation type="submission" date="2015-08" db="EMBL/GenBank/DDBJ databases">
        <title>Draft Genome Sequence of a Heterotrophic Facultative Anaerobic Bacterium Ardenticatena maritima Strain 110S.</title>
        <authorList>
            <person name="Kawaichi S."/>
            <person name="Yoshida T."/>
            <person name="Sako Y."/>
            <person name="Nakamura R."/>
        </authorList>
    </citation>
    <scope>NUCLEOTIDE SEQUENCE [LARGE SCALE GENOMIC DNA]</scope>
    <source>
        <strain evidence="20">110S</strain>
    </source>
</reference>
<comment type="catalytic activity">
    <reaction evidence="13 14">
        <text>a fatty acyl-[ACP] + malonyl-[ACP] + H(+) = a 3-oxoacyl-[ACP] + holo-[ACP] + CO2</text>
        <dbReference type="Rhea" id="RHEA:22836"/>
        <dbReference type="Rhea" id="RHEA-COMP:9623"/>
        <dbReference type="Rhea" id="RHEA-COMP:9685"/>
        <dbReference type="Rhea" id="RHEA-COMP:9916"/>
        <dbReference type="Rhea" id="RHEA-COMP:14125"/>
        <dbReference type="ChEBI" id="CHEBI:15378"/>
        <dbReference type="ChEBI" id="CHEBI:16526"/>
        <dbReference type="ChEBI" id="CHEBI:64479"/>
        <dbReference type="ChEBI" id="CHEBI:78449"/>
        <dbReference type="ChEBI" id="CHEBI:78776"/>
        <dbReference type="ChEBI" id="CHEBI:138651"/>
    </reaction>
</comment>
<dbReference type="InterPro" id="IPR017568">
    <property type="entry name" value="3-oxoacyl-ACP_synth-2"/>
</dbReference>
<evidence type="ECO:0000256" key="16">
    <source>
        <dbReference type="RuleBase" id="RU003694"/>
    </source>
</evidence>
<dbReference type="PROSITE" id="PS00606">
    <property type="entry name" value="KS3_1"/>
    <property type="match status" value="1"/>
</dbReference>
<proteinExistence type="inferred from homology"/>
<dbReference type="RefSeq" id="WP_054492584.1">
    <property type="nucleotide sequence ID" value="NZ_BBZA01000074.1"/>
</dbReference>
<keyword evidence="6 14" id="KW-0808">Transferase</keyword>
<dbReference type="CDD" id="cd00834">
    <property type="entry name" value="KAS_I_II"/>
    <property type="match status" value="1"/>
</dbReference>
<dbReference type="PIRSF" id="PIRSF000447">
    <property type="entry name" value="KAS_II"/>
    <property type="match status" value="1"/>
</dbReference>
<evidence type="ECO:0000256" key="11">
    <source>
        <dbReference type="ARBA" id="ARBA00024006"/>
    </source>
</evidence>
<reference evidence="19 21" key="2">
    <citation type="submission" date="2015-07" db="EMBL/GenBank/DDBJ databases">
        <title>Whole genome sequence of Ardenticatena maritima DSM 23922.</title>
        <authorList>
            <person name="Hemp J."/>
            <person name="Ward L.M."/>
            <person name="Pace L.A."/>
            <person name="Fischer W.W."/>
        </authorList>
    </citation>
    <scope>NUCLEOTIDE SEQUENCE [LARGE SCALE GENOMIC DNA]</scope>
    <source>
        <strain evidence="19 21">110S</strain>
    </source>
</reference>
<evidence type="ECO:0000313" key="19">
    <source>
        <dbReference type="EMBL" id="KPL89256.1"/>
    </source>
</evidence>
<protein>
    <recommendedName>
        <fullName evidence="4 14">3-oxoacyl-[acyl-carrier-protein] synthase 2</fullName>
        <ecNumber evidence="3 14">2.3.1.179</ecNumber>
    </recommendedName>
</protein>
<evidence type="ECO:0000256" key="2">
    <source>
        <dbReference type="ARBA" id="ARBA00008467"/>
    </source>
</evidence>
<dbReference type="PATRIC" id="fig|872965.6.peg.324"/>
<dbReference type="Pfam" id="PF00109">
    <property type="entry name" value="ketoacyl-synt"/>
    <property type="match status" value="1"/>
</dbReference>
<dbReference type="PANTHER" id="PTHR11712:SF336">
    <property type="entry name" value="3-OXOACYL-[ACYL-CARRIER-PROTEIN] SYNTHASE, MITOCHONDRIAL"/>
    <property type="match status" value="1"/>
</dbReference>
<evidence type="ECO:0000256" key="14">
    <source>
        <dbReference type="PIRNR" id="PIRNR000447"/>
    </source>
</evidence>
<dbReference type="Proteomes" id="UP000037784">
    <property type="component" value="Unassembled WGS sequence"/>
</dbReference>
<keyword evidence="5 14" id="KW-0444">Lipid biosynthesis</keyword>
<gene>
    <name evidence="18" type="primary">fabF</name>
    <name evidence="18" type="ORF">ARMA_1107</name>
    <name evidence="19" type="ORF">SE16_01880</name>
</gene>
<evidence type="ECO:0000256" key="5">
    <source>
        <dbReference type="ARBA" id="ARBA00022516"/>
    </source>
</evidence>
<accession>A0A0N0RFG4</accession>
<evidence type="ECO:0000313" key="20">
    <source>
        <dbReference type="Proteomes" id="UP000037784"/>
    </source>
</evidence>
<dbReference type="InterPro" id="IPR016039">
    <property type="entry name" value="Thiolase-like"/>
</dbReference>
<evidence type="ECO:0000256" key="8">
    <source>
        <dbReference type="ARBA" id="ARBA00023098"/>
    </source>
</evidence>
<dbReference type="EMBL" id="LGKN01000003">
    <property type="protein sequence ID" value="KPL89256.1"/>
    <property type="molecule type" value="Genomic_DNA"/>
</dbReference>
<evidence type="ECO:0000256" key="1">
    <source>
        <dbReference type="ARBA" id="ARBA00005194"/>
    </source>
</evidence>
<keyword evidence="7" id="KW-0276">Fatty acid metabolism</keyword>
<evidence type="ECO:0000256" key="4">
    <source>
        <dbReference type="ARBA" id="ARBA00014657"/>
    </source>
</evidence>
<dbReference type="Pfam" id="PF02801">
    <property type="entry name" value="Ketoacyl-synt_C"/>
    <property type="match status" value="1"/>
</dbReference>
<dbReference type="Gene3D" id="3.40.47.10">
    <property type="match status" value="1"/>
</dbReference>
<evidence type="ECO:0000256" key="9">
    <source>
        <dbReference type="ARBA" id="ARBA00023160"/>
    </source>
</evidence>
<dbReference type="InParanoid" id="A0A0N0RFG4"/>
<evidence type="ECO:0000256" key="10">
    <source>
        <dbReference type="ARBA" id="ARBA00023315"/>
    </source>
</evidence>
<keyword evidence="9 14" id="KW-0275">Fatty acid biosynthesis</keyword>
<dbReference type="InterPro" id="IPR020841">
    <property type="entry name" value="PKS_Beta-ketoAc_synthase_dom"/>
</dbReference>
<dbReference type="InterPro" id="IPR000794">
    <property type="entry name" value="Beta-ketoacyl_synthase"/>
</dbReference>
<evidence type="ECO:0000256" key="15">
    <source>
        <dbReference type="PIRSR" id="PIRSR000447-1"/>
    </source>
</evidence>
<evidence type="ECO:0000256" key="12">
    <source>
        <dbReference type="ARBA" id="ARBA00047318"/>
    </source>
</evidence>
<dbReference type="NCBIfam" id="TIGR03150">
    <property type="entry name" value="fabF"/>
    <property type="match status" value="1"/>
</dbReference>
<evidence type="ECO:0000313" key="18">
    <source>
        <dbReference type="EMBL" id="GAP62684.1"/>
    </source>
</evidence>
<evidence type="ECO:0000259" key="17">
    <source>
        <dbReference type="PROSITE" id="PS52004"/>
    </source>
</evidence>
<dbReference type="FunCoup" id="A0A0N0RFG4">
    <property type="interactions" value="452"/>
</dbReference>
<dbReference type="GO" id="GO:0006633">
    <property type="term" value="P:fatty acid biosynthetic process"/>
    <property type="evidence" value="ECO:0007669"/>
    <property type="project" value="UniProtKB-UniRule"/>
</dbReference>
<keyword evidence="20" id="KW-1185">Reference proteome</keyword>
<name>A0A0N0RFG4_9CHLR</name>
<comment type="function">
    <text evidence="11 14">Involved in the type II fatty acid elongation cycle. Catalyzes the elongation of a wide range of acyl-ACP by the addition of two carbons from malonyl-ACP to an acyl acceptor. Can efficiently catalyze the conversion of palmitoleoyl-ACP (cis-hexadec-9-enoyl-ACP) to cis-vaccenoyl-ACP (cis-octadec-11-enoyl-ACP), an essential step in the thermal regulation of fatty acid composition.</text>
</comment>
<sequence length="422" mass="45318">MENRARRVVVTGLGVVSPVGNDVETTWRNLVNGVSGIGPITQFDASDLDTRIGGELKDFDPLQYMDRKEVRRHDRFVHMTVAAADQAIQDAGIKPENEDPTRVAIIIGSGIGGFQTVFEQYDIMKERGVKRVSPFFLPAMIIDTAGAYLAIRYGFKGPSFGVVSACATGTNAIGEAFRMLKNGLADVALAGGSEASMIRLAFAGFNVMRAMSTRNDEPEKASRPFDATRDGFVLGEGAAVLLLETLEHALARGAKIYAEVVGYGTNVDGYHLAQPAENGEGIQRAMKEALAEAGLEPHEVDYINAHGTSTPLNDVNETRAIKAVFGEAAYDIAVNSTKSMTGHLMGAAGALEALVTVKTIETGIIHPTINYEYPDPECDLDYVPNVARKADVRVGMSNSMGLGGHNASIIFRRFENGSTKNE</sequence>
<dbReference type="EC" id="2.3.1.179" evidence="3 14"/>
<dbReference type="UniPathway" id="UPA00094"/>
<feature type="domain" description="Ketosynthase family 3 (KS3)" evidence="17">
    <location>
        <begin position="5"/>
        <end position="413"/>
    </location>
</feature>
<dbReference type="GO" id="GO:0004315">
    <property type="term" value="F:3-oxoacyl-[acyl-carrier-protein] synthase activity"/>
    <property type="evidence" value="ECO:0007669"/>
    <property type="project" value="UniProtKB-UniRule"/>
</dbReference>
<dbReference type="PANTHER" id="PTHR11712">
    <property type="entry name" value="POLYKETIDE SYNTHASE-RELATED"/>
    <property type="match status" value="1"/>
</dbReference>
<dbReference type="NCBIfam" id="NF004970">
    <property type="entry name" value="PRK06333.1"/>
    <property type="match status" value="1"/>
</dbReference>
<dbReference type="STRING" id="872965.SE16_01880"/>
<evidence type="ECO:0000256" key="6">
    <source>
        <dbReference type="ARBA" id="ARBA00022679"/>
    </source>
</evidence>
<comment type="caution">
    <text evidence="18">The sequence shown here is derived from an EMBL/GenBank/DDBJ whole genome shotgun (WGS) entry which is preliminary data.</text>
</comment>
<dbReference type="SUPFAM" id="SSF53901">
    <property type="entry name" value="Thiolase-like"/>
    <property type="match status" value="2"/>
</dbReference>
<dbReference type="GO" id="GO:0005829">
    <property type="term" value="C:cytosol"/>
    <property type="evidence" value="ECO:0007669"/>
    <property type="project" value="TreeGrafter"/>
</dbReference>
<keyword evidence="10 14" id="KW-0012">Acyltransferase</keyword>